<dbReference type="Gene3D" id="3.40.720.10">
    <property type="entry name" value="Alkaline Phosphatase, subunit A"/>
    <property type="match status" value="1"/>
</dbReference>
<sequence>MKKLIPIFFLFLGAGLPAFKNTTPAAPDKPNILYLVADDAGRDMSAYGVKWVNTPAFDRIAREGILFNNGYTPNAKCAPSRAVMLTGRNPWQLDAGMNHVNYFPNYFKTYPEALSDHGYFVGKTGKGWAPGIALNSDGSNRNVLVKNYDDQTTTPPAKYISNNDYAANFADFVKQADGKPWAFWIGFIEPHRAYEYGAGIRKGGKKPEMIDRVPAYFPDSLTVRTDLLDYAYEIEYLDSHVARVLKTLEENGQLENTLIVYTSDHGMPFPRVKGNAYENANHVPFAAMWKNGIKSPGRKIDDYVNMTDLAPTFLDAAGVSPQQSGMHPMIGKSLLSLFNSTKSGWIEEDRKFQLVGQERHDYGRPHDVGYPIRGMHKNSMLYIKNYENDRWPACNPETGYLNTDGSPTKTLILNNRRNGVDKTYWNMSFGKRPTEELYDLKKDPDCVVNLAALPKYQATKKSMEKEMEAKLLAQGDLRMMGFGHIYEQYPFSQDVNGFYERYMKGEKIPTGWVNDSDYEKGPIED</sequence>
<name>A0A8J3G984_9BACT</name>
<dbReference type="InterPro" id="IPR000917">
    <property type="entry name" value="Sulfatase_N"/>
</dbReference>
<dbReference type="AlphaFoldDB" id="A0A8J3G984"/>
<evidence type="ECO:0000313" key="3">
    <source>
        <dbReference type="EMBL" id="GHB61364.1"/>
    </source>
</evidence>
<dbReference type="InterPro" id="IPR017850">
    <property type="entry name" value="Alkaline_phosphatase_core_sf"/>
</dbReference>
<protein>
    <submittedName>
        <fullName evidence="3">Heparan N-sulfatase</fullName>
    </submittedName>
</protein>
<dbReference type="SUPFAM" id="SSF53649">
    <property type="entry name" value="Alkaline phosphatase-like"/>
    <property type="match status" value="1"/>
</dbReference>
<evidence type="ECO:0000259" key="2">
    <source>
        <dbReference type="Pfam" id="PF00884"/>
    </source>
</evidence>
<keyword evidence="1" id="KW-0732">Signal</keyword>
<comment type="caution">
    <text evidence="3">The sequence shown here is derived from an EMBL/GenBank/DDBJ whole genome shotgun (WGS) entry which is preliminary data.</text>
</comment>
<evidence type="ECO:0000313" key="4">
    <source>
        <dbReference type="Proteomes" id="UP000598271"/>
    </source>
</evidence>
<reference evidence="3 4" key="1">
    <citation type="journal article" date="2014" name="Int. J. Syst. Evol. Microbiol.">
        <title>Complete genome sequence of Corynebacterium casei LMG S-19264T (=DSM 44701T), isolated from a smear-ripened cheese.</title>
        <authorList>
            <consortium name="US DOE Joint Genome Institute (JGI-PGF)"/>
            <person name="Walter F."/>
            <person name="Albersmeier A."/>
            <person name="Kalinowski J."/>
            <person name="Ruckert C."/>
        </authorList>
    </citation>
    <scope>NUCLEOTIDE SEQUENCE [LARGE SCALE GENOMIC DNA]</scope>
    <source>
        <strain evidence="3 4">KCTC 12866</strain>
    </source>
</reference>
<dbReference type="PANTHER" id="PTHR43751">
    <property type="entry name" value="SULFATASE"/>
    <property type="match status" value="1"/>
</dbReference>
<dbReference type="EMBL" id="BMXF01000001">
    <property type="protein sequence ID" value="GHB61364.1"/>
    <property type="molecule type" value="Genomic_DNA"/>
</dbReference>
<proteinExistence type="predicted"/>
<keyword evidence="4" id="KW-1185">Reference proteome</keyword>
<gene>
    <name evidence="3" type="ORF">GCM10007390_13960</name>
</gene>
<feature type="domain" description="Sulfatase N-terminal" evidence="2">
    <location>
        <begin position="30"/>
        <end position="319"/>
    </location>
</feature>
<accession>A0A8J3G984</accession>
<organism evidence="3 4">
    <name type="scientific">Persicitalea jodogahamensis</name>
    <dbReference type="NCBI Taxonomy" id="402147"/>
    <lineage>
        <taxon>Bacteria</taxon>
        <taxon>Pseudomonadati</taxon>
        <taxon>Bacteroidota</taxon>
        <taxon>Cytophagia</taxon>
        <taxon>Cytophagales</taxon>
        <taxon>Spirosomataceae</taxon>
        <taxon>Persicitalea</taxon>
    </lineage>
</organism>
<dbReference type="InterPro" id="IPR052701">
    <property type="entry name" value="GAG_Ulvan_Degrading_Sulfatases"/>
</dbReference>
<evidence type="ECO:0000256" key="1">
    <source>
        <dbReference type="SAM" id="SignalP"/>
    </source>
</evidence>
<feature type="chain" id="PRO_5035272524" evidence="1">
    <location>
        <begin position="21"/>
        <end position="525"/>
    </location>
</feature>
<dbReference type="RefSeq" id="WP_189563604.1">
    <property type="nucleotide sequence ID" value="NZ_BMXF01000001.1"/>
</dbReference>
<dbReference type="Pfam" id="PF00884">
    <property type="entry name" value="Sulfatase"/>
    <property type="match status" value="1"/>
</dbReference>
<feature type="signal peptide" evidence="1">
    <location>
        <begin position="1"/>
        <end position="20"/>
    </location>
</feature>
<dbReference type="Proteomes" id="UP000598271">
    <property type="component" value="Unassembled WGS sequence"/>
</dbReference>
<dbReference type="PANTHER" id="PTHR43751:SF1">
    <property type="entry name" value="SULFATASE ATSG-RELATED"/>
    <property type="match status" value="1"/>
</dbReference>
<dbReference type="CDD" id="cd16027">
    <property type="entry name" value="SGSH"/>
    <property type="match status" value="1"/>
</dbReference>